<dbReference type="OrthoDB" id="674948at2759"/>
<accession>V8NNL2</accession>
<dbReference type="PROSITE" id="PS00036">
    <property type="entry name" value="BZIP_BASIC"/>
    <property type="match status" value="1"/>
</dbReference>
<evidence type="ECO:0000256" key="11">
    <source>
        <dbReference type="ARBA" id="ARBA00023163"/>
    </source>
</evidence>
<evidence type="ECO:0000256" key="7">
    <source>
        <dbReference type="ARBA" id="ARBA00023015"/>
    </source>
</evidence>
<keyword evidence="14" id="KW-0175">Coiled coil</keyword>
<name>V8NNL2_OPHHA</name>
<keyword evidence="4" id="KW-0256">Endoplasmic reticulum</keyword>
<dbReference type="Pfam" id="PF00170">
    <property type="entry name" value="bZIP_1"/>
    <property type="match status" value="1"/>
</dbReference>
<protein>
    <recommendedName>
        <fullName evidence="16">BZIP domain-containing protein</fullName>
    </recommendedName>
</protein>
<feature type="region of interest" description="Disordered" evidence="15">
    <location>
        <begin position="175"/>
        <end position="213"/>
    </location>
</feature>
<dbReference type="GO" id="GO:0005634">
    <property type="term" value="C:nucleus"/>
    <property type="evidence" value="ECO:0007669"/>
    <property type="project" value="TreeGrafter"/>
</dbReference>
<dbReference type="InterPro" id="IPR051381">
    <property type="entry name" value="CREB_ATF_subfamily"/>
</dbReference>
<keyword evidence="7" id="KW-0805">Transcription regulation</keyword>
<evidence type="ECO:0000256" key="13">
    <source>
        <dbReference type="ARBA" id="ARBA00023242"/>
    </source>
</evidence>
<dbReference type="AlphaFoldDB" id="V8NNL2"/>
<dbReference type="SMART" id="SM00338">
    <property type="entry name" value="BRLZ"/>
    <property type="match status" value="1"/>
</dbReference>
<dbReference type="InterPro" id="IPR046347">
    <property type="entry name" value="bZIP_sf"/>
</dbReference>
<comment type="caution">
    <text evidence="17">The sequence shown here is derived from an EMBL/GenBank/DDBJ whole genome shotgun (WGS) entry which is preliminary data.</text>
</comment>
<keyword evidence="5" id="KW-0735">Signal-anchor</keyword>
<evidence type="ECO:0000256" key="8">
    <source>
        <dbReference type="ARBA" id="ARBA00023125"/>
    </source>
</evidence>
<dbReference type="EMBL" id="AZIM01002630">
    <property type="protein sequence ID" value="ETE63660.1"/>
    <property type="molecule type" value="Genomic_DNA"/>
</dbReference>
<sequence length="424" mass="47342">MHEKKKEVLTGQTDRRLEKKITVFNFAARKTFWDWKQLAKPNQHWRTLSGVVMACPNLDGVELLDLLFDGQDGVLRNVELGSSEVPWMAQEGRVSRWHQDEKGAGEAVADQEVNISNKRNLNNRSGVEWSGVEWSGVERNGTERNKTEHNNRDLLNPQENDDFINSILGAANTVLDSPSWSPAASDSGISEDPNSDQLDSPPHYVPTGSPEAYSDGDLAYVPCQDSCQALPVLKGPATELREMDVSIDFSECPYEERVLKKIRRKIRNKQSAQESRKKRKEYIDGLESRMSACTAQNQELQRKVVHLEKQNLSLNNDASSRIVNVLGKEAEQSTKENVWKEPAPQAHSEDEAAGTLIKDLLRLQKQGETLPGNHTEEVFAEGGRPAPLEGLRPGLPYAGPNLTSVAWTESEQLGNGVLEQTEEL</sequence>
<keyword evidence="11" id="KW-0804">Transcription</keyword>
<keyword evidence="6" id="KW-1133">Transmembrane helix</keyword>
<feature type="region of interest" description="Disordered" evidence="15">
    <location>
        <begin position="369"/>
        <end position="395"/>
    </location>
</feature>
<evidence type="ECO:0000313" key="18">
    <source>
        <dbReference type="Proteomes" id="UP000018936"/>
    </source>
</evidence>
<comment type="subcellular location">
    <subcellularLocation>
        <location evidence="1">Endoplasmic reticulum membrane</location>
        <topology evidence="1">Single-pass type II membrane protein</topology>
    </subcellularLocation>
</comment>
<evidence type="ECO:0000256" key="14">
    <source>
        <dbReference type="SAM" id="Coils"/>
    </source>
</evidence>
<gene>
    <name evidence="17" type="ORF">L345_10574</name>
</gene>
<dbReference type="GO" id="GO:0000981">
    <property type="term" value="F:DNA-binding transcription factor activity, RNA polymerase II-specific"/>
    <property type="evidence" value="ECO:0007669"/>
    <property type="project" value="TreeGrafter"/>
</dbReference>
<dbReference type="GO" id="GO:0000978">
    <property type="term" value="F:RNA polymerase II cis-regulatory region sequence-specific DNA binding"/>
    <property type="evidence" value="ECO:0007669"/>
    <property type="project" value="TreeGrafter"/>
</dbReference>
<organism evidence="17 18">
    <name type="scientific">Ophiophagus hannah</name>
    <name type="common">King cobra</name>
    <name type="synonym">Naja hannah</name>
    <dbReference type="NCBI Taxonomy" id="8665"/>
    <lineage>
        <taxon>Eukaryota</taxon>
        <taxon>Metazoa</taxon>
        <taxon>Chordata</taxon>
        <taxon>Craniata</taxon>
        <taxon>Vertebrata</taxon>
        <taxon>Euteleostomi</taxon>
        <taxon>Lepidosauria</taxon>
        <taxon>Squamata</taxon>
        <taxon>Bifurcata</taxon>
        <taxon>Unidentata</taxon>
        <taxon>Episquamata</taxon>
        <taxon>Toxicofera</taxon>
        <taxon>Serpentes</taxon>
        <taxon>Colubroidea</taxon>
        <taxon>Elapidae</taxon>
        <taxon>Elapinae</taxon>
        <taxon>Ophiophagus</taxon>
    </lineage>
</organism>
<feature type="non-terminal residue" evidence="17">
    <location>
        <position position="1"/>
    </location>
</feature>
<feature type="region of interest" description="Disordered" evidence="15">
    <location>
        <begin position="138"/>
        <end position="159"/>
    </location>
</feature>
<keyword evidence="12" id="KW-0325">Glycoprotein</keyword>
<feature type="compositionally biased region" description="Basic and acidic residues" evidence="15">
    <location>
        <begin position="140"/>
        <end position="152"/>
    </location>
</feature>
<evidence type="ECO:0000256" key="12">
    <source>
        <dbReference type="ARBA" id="ARBA00023180"/>
    </source>
</evidence>
<proteinExistence type="inferred from homology"/>
<reference evidence="17 18" key="1">
    <citation type="journal article" date="2013" name="Proc. Natl. Acad. Sci. U.S.A.">
        <title>The king cobra genome reveals dynamic gene evolution and adaptation in the snake venom system.</title>
        <authorList>
            <person name="Vonk F.J."/>
            <person name="Casewell N.R."/>
            <person name="Henkel C.V."/>
            <person name="Heimberg A.M."/>
            <person name="Jansen H.J."/>
            <person name="McCleary R.J."/>
            <person name="Kerkkamp H.M."/>
            <person name="Vos R.A."/>
            <person name="Guerreiro I."/>
            <person name="Calvete J.J."/>
            <person name="Wuster W."/>
            <person name="Woods A.E."/>
            <person name="Logan J.M."/>
            <person name="Harrison R.A."/>
            <person name="Castoe T.A."/>
            <person name="de Koning A.P."/>
            <person name="Pollock D.D."/>
            <person name="Yandell M."/>
            <person name="Calderon D."/>
            <person name="Renjifo C."/>
            <person name="Currier R.B."/>
            <person name="Salgado D."/>
            <person name="Pla D."/>
            <person name="Sanz L."/>
            <person name="Hyder A.S."/>
            <person name="Ribeiro J.M."/>
            <person name="Arntzen J.W."/>
            <person name="van den Thillart G.E."/>
            <person name="Boetzer M."/>
            <person name="Pirovano W."/>
            <person name="Dirks R.P."/>
            <person name="Spaink H.P."/>
            <person name="Duboule D."/>
            <person name="McGlinn E."/>
            <person name="Kini R.M."/>
            <person name="Richardson M.K."/>
        </authorList>
    </citation>
    <scope>NUCLEOTIDE SEQUENCE</scope>
    <source>
        <tissue evidence="17">Blood</tissue>
    </source>
</reference>
<evidence type="ECO:0000256" key="15">
    <source>
        <dbReference type="SAM" id="MobiDB-lite"/>
    </source>
</evidence>
<evidence type="ECO:0000313" key="17">
    <source>
        <dbReference type="EMBL" id="ETE63660.1"/>
    </source>
</evidence>
<keyword evidence="8" id="KW-0238">DNA-binding</keyword>
<feature type="compositionally biased region" description="Low complexity" evidence="15">
    <location>
        <begin position="176"/>
        <end position="187"/>
    </location>
</feature>
<dbReference type="InterPro" id="IPR004827">
    <property type="entry name" value="bZIP"/>
</dbReference>
<keyword evidence="18" id="KW-1185">Reference proteome</keyword>
<dbReference type="SUPFAM" id="SSF57959">
    <property type="entry name" value="Leucine zipper domain"/>
    <property type="match status" value="1"/>
</dbReference>
<evidence type="ECO:0000256" key="5">
    <source>
        <dbReference type="ARBA" id="ARBA00022968"/>
    </source>
</evidence>
<feature type="coiled-coil region" evidence="14">
    <location>
        <begin position="283"/>
        <end position="317"/>
    </location>
</feature>
<comment type="similarity">
    <text evidence="2">Belongs to the bZIP family. ATF subfamily.</text>
</comment>
<dbReference type="PANTHER" id="PTHR45996:SF1">
    <property type="entry name" value="CYCLIC AMP-RESPONSIVE ELEMENT-BINDING PROTEIN 3-LIKE PROTEIN 3"/>
    <property type="match status" value="1"/>
</dbReference>
<evidence type="ECO:0000259" key="16">
    <source>
        <dbReference type="PROSITE" id="PS50217"/>
    </source>
</evidence>
<evidence type="ECO:0000256" key="10">
    <source>
        <dbReference type="ARBA" id="ARBA00023159"/>
    </source>
</evidence>
<keyword evidence="3" id="KW-0812">Transmembrane</keyword>
<evidence type="ECO:0000256" key="3">
    <source>
        <dbReference type="ARBA" id="ARBA00022692"/>
    </source>
</evidence>
<dbReference type="PANTHER" id="PTHR45996">
    <property type="entry name" value="AGAP001464-PB"/>
    <property type="match status" value="1"/>
</dbReference>
<keyword evidence="13" id="KW-0539">Nucleus</keyword>
<keyword evidence="10" id="KW-0010">Activator</keyword>
<dbReference type="CDD" id="cd14689">
    <property type="entry name" value="bZIP_CREB3"/>
    <property type="match status" value="1"/>
</dbReference>
<dbReference type="Gene3D" id="1.20.5.170">
    <property type="match status" value="1"/>
</dbReference>
<keyword evidence="9" id="KW-0472">Membrane</keyword>
<feature type="domain" description="BZIP" evidence="16">
    <location>
        <begin position="258"/>
        <end position="321"/>
    </location>
</feature>
<dbReference type="Proteomes" id="UP000018936">
    <property type="component" value="Unassembled WGS sequence"/>
</dbReference>
<dbReference type="FunFam" id="1.20.5.170:FF:000042">
    <property type="entry name" value="Cyclic AMP-responsive element-binding protein 3-like protein 3"/>
    <property type="match status" value="1"/>
</dbReference>
<evidence type="ECO:0000256" key="1">
    <source>
        <dbReference type="ARBA" id="ARBA00004648"/>
    </source>
</evidence>
<dbReference type="PROSITE" id="PS50217">
    <property type="entry name" value="BZIP"/>
    <property type="match status" value="1"/>
</dbReference>
<dbReference type="GO" id="GO:0005789">
    <property type="term" value="C:endoplasmic reticulum membrane"/>
    <property type="evidence" value="ECO:0007669"/>
    <property type="project" value="UniProtKB-SubCell"/>
</dbReference>
<evidence type="ECO:0000256" key="9">
    <source>
        <dbReference type="ARBA" id="ARBA00023136"/>
    </source>
</evidence>
<evidence type="ECO:0000256" key="4">
    <source>
        <dbReference type="ARBA" id="ARBA00022824"/>
    </source>
</evidence>
<evidence type="ECO:0000256" key="2">
    <source>
        <dbReference type="ARBA" id="ARBA00009050"/>
    </source>
</evidence>
<evidence type="ECO:0000256" key="6">
    <source>
        <dbReference type="ARBA" id="ARBA00022989"/>
    </source>
</evidence>